<accession>A0AAW9JNI1</accession>
<reference evidence="2" key="1">
    <citation type="submission" date="2023-08" db="EMBL/GenBank/DDBJ databases">
        <title>Genomic characterization of piscicolin 126 produced by Carnobacterium maltaromaticum CM22 strain isolated from salmon (Salmo salar).</title>
        <authorList>
            <person name="Gonzalez-Gragera E."/>
            <person name="Garcia-Lopez J.D."/>
            <person name="Teso-Perez C."/>
            <person name="Gimenez-Hernandez I."/>
            <person name="Peralta-Sanchez J.M."/>
            <person name="Valdivia E."/>
            <person name="Montalban-Lopez M."/>
            <person name="Martin-Platero A.M."/>
            <person name="Banos A."/>
            <person name="Martinez-Bueno M."/>
        </authorList>
    </citation>
    <scope>NUCLEOTIDE SEQUENCE</scope>
    <source>
        <strain evidence="2">CM22</strain>
    </source>
</reference>
<dbReference type="Proteomes" id="UP001290462">
    <property type="component" value="Unassembled WGS sequence"/>
</dbReference>
<protein>
    <submittedName>
        <fullName evidence="2">ABC transporter permease</fullName>
    </submittedName>
</protein>
<feature type="transmembrane region" description="Helical" evidence="1">
    <location>
        <begin position="168"/>
        <end position="191"/>
    </location>
</feature>
<evidence type="ECO:0000313" key="3">
    <source>
        <dbReference type="Proteomes" id="UP001290462"/>
    </source>
</evidence>
<keyword evidence="1" id="KW-0472">Membrane</keyword>
<dbReference type="GeneID" id="83605944"/>
<evidence type="ECO:0000256" key="1">
    <source>
        <dbReference type="SAM" id="Phobius"/>
    </source>
</evidence>
<feature type="transmembrane region" description="Helical" evidence="1">
    <location>
        <begin position="86"/>
        <end position="102"/>
    </location>
</feature>
<sequence length="279" mass="32186">MWLLIKADFYRYTRGKKWIGLFATLLVISITSIATYYYIPLLLDSIAVSNTEEPLDIETIQEGETIRREVQEANAPTFLKVTGGNTFWVVLLVIFVSINFLVEDFNSRIHKNNLSFGISRKQIYLGKYFFGLLAITIITSFYHFSSLIINCLLFNITDSFFDYFSRTVQVVLMQLPLFFAIYAVCFGFVYLLKSKLKIYGIIFGGSLILIPIQMKLAKFFPDAVPMIDRFKILSSIGKIGSWENHSLDRYALNLIIFSLYSLVFLTLGWIGFKNYNLEK</sequence>
<name>A0AAW9JNI1_CARML</name>
<keyword evidence="1" id="KW-0812">Transmembrane</keyword>
<comment type="caution">
    <text evidence="2">The sequence shown here is derived from an EMBL/GenBank/DDBJ whole genome shotgun (WGS) entry which is preliminary data.</text>
</comment>
<evidence type="ECO:0000313" key="2">
    <source>
        <dbReference type="EMBL" id="MDZ5758002.1"/>
    </source>
</evidence>
<keyword evidence="1" id="KW-1133">Transmembrane helix</keyword>
<dbReference type="RefSeq" id="WP_010053902.1">
    <property type="nucleotide sequence ID" value="NZ_BJOJ01000019.1"/>
</dbReference>
<gene>
    <name evidence="2" type="ORF">RAK27_04965</name>
</gene>
<dbReference type="EMBL" id="JAVBVO010000003">
    <property type="protein sequence ID" value="MDZ5758002.1"/>
    <property type="molecule type" value="Genomic_DNA"/>
</dbReference>
<organism evidence="2 3">
    <name type="scientific">Carnobacterium maltaromaticum</name>
    <name type="common">Carnobacterium piscicola</name>
    <dbReference type="NCBI Taxonomy" id="2751"/>
    <lineage>
        <taxon>Bacteria</taxon>
        <taxon>Bacillati</taxon>
        <taxon>Bacillota</taxon>
        <taxon>Bacilli</taxon>
        <taxon>Lactobacillales</taxon>
        <taxon>Carnobacteriaceae</taxon>
        <taxon>Carnobacterium</taxon>
    </lineage>
</organism>
<proteinExistence type="predicted"/>
<dbReference type="AlphaFoldDB" id="A0AAW9JNI1"/>
<feature type="transmembrane region" description="Helical" evidence="1">
    <location>
        <begin position="250"/>
        <end position="272"/>
    </location>
</feature>
<feature type="transmembrane region" description="Helical" evidence="1">
    <location>
        <begin position="198"/>
        <end position="216"/>
    </location>
</feature>
<dbReference type="PANTHER" id="PTHR37305:SF1">
    <property type="entry name" value="MEMBRANE PROTEIN"/>
    <property type="match status" value="1"/>
</dbReference>
<feature type="transmembrane region" description="Helical" evidence="1">
    <location>
        <begin position="128"/>
        <end position="156"/>
    </location>
</feature>
<dbReference type="PANTHER" id="PTHR37305">
    <property type="entry name" value="INTEGRAL MEMBRANE PROTEIN-RELATED"/>
    <property type="match status" value="1"/>
</dbReference>
<feature type="transmembrane region" description="Helical" evidence="1">
    <location>
        <begin position="21"/>
        <end position="39"/>
    </location>
</feature>